<evidence type="ECO:0000313" key="2">
    <source>
        <dbReference type="Proteomes" id="UP000824242"/>
    </source>
</evidence>
<dbReference type="Proteomes" id="UP000824242">
    <property type="component" value="Unassembled WGS sequence"/>
</dbReference>
<dbReference type="AlphaFoldDB" id="A0A9D1AP42"/>
<reference evidence="1" key="2">
    <citation type="journal article" date="2021" name="PeerJ">
        <title>Extensive microbial diversity within the chicken gut microbiome revealed by metagenomics and culture.</title>
        <authorList>
            <person name="Gilroy R."/>
            <person name="Ravi A."/>
            <person name="Getino M."/>
            <person name="Pursley I."/>
            <person name="Horton D.L."/>
            <person name="Alikhan N.F."/>
            <person name="Baker D."/>
            <person name="Gharbi K."/>
            <person name="Hall N."/>
            <person name="Watson M."/>
            <person name="Adriaenssens E.M."/>
            <person name="Foster-Nyarko E."/>
            <person name="Jarju S."/>
            <person name="Secka A."/>
            <person name="Antonio M."/>
            <person name="Oren A."/>
            <person name="Chaudhuri R.R."/>
            <person name="La Ragione R."/>
            <person name="Hildebrand F."/>
            <person name="Pallen M.J."/>
        </authorList>
    </citation>
    <scope>NUCLEOTIDE SEQUENCE</scope>
    <source>
        <strain evidence="1">ChiSxjej1B13-7958</strain>
    </source>
</reference>
<gene>
    <name evidence="1" type="ORF">IAB89_11165</name>
</gene>
<protein>
    <submittedName>
        <fullName evidence="1">Uncharacterized protein</fullName>
    </submittedName>
</protein>
<dbReference type="EMBL" id="DVGZ01000121">
    <property type="protein sequence ID" value="HIR48192.1"/>
    <property type="molecule type" value="Genomic_DNA"/>
</dbReference>
<accession>A0A9D1AP42</accession>
<evidence type="ECO:0000313" key="1">
    <source>
        <dbReference type="EMBL" id="HIR48192.1"/>
    </source>
</evidence>
<proteinExistence type="predicted"/>
<name>A0A9D1AP42_9FIRM</name>
<sequence length="250" mass="28697">MTIKLYSPLTGDFYENEIDGDGWINTAQEPFLLSGADLAQYKDSIDSLLNRYLDGDKNLMDYFDKERNSSVKEKVTSAVPSVEIRERELCGCTTVKLTSPLTDTEQKDLQDYLIGQFADGWGEGFEQREIEVDGGTLYVHFWNPDNFTFELGPIEPQEKEPEIIQQVQCLKMRLYGQDGNIFSILGRAAQLLRENGQAGPAKEMMNRVYHADNYDKALHIISEYVETELTPHFEKETGRNLYKKRSDPER</sequence>
<reference evidence="1" key="1">
    <citation type="submission" date="2020-10" db="EMBL/GenBank/DDBJ databases">
        <authorList>
            <person name="Gilroy R."/>
        </authorList>
    </citation>
    <scope>NUCLEOTIDE SEQUENCE</scope>
    <source>
        <strain evidence="1">ChiSxjej1B13-7958</strain>
    </source>
</reference>
<comment type="caution">
    <text evidence="1">The sequence shown here is derived from an EMBL/GenBank/DDBJ whole genome shotgun (WGS) entry which is preliminary data.</text>
</comment>
<organism evidence="1 2">
    <name type="scientific">Candidatus Caccousia avicola</name>
    <dbReference type="NCBI Taxonomy" id="2840721"/>
    <lineage>
        <taxon>Bacteria</taxon>
        <taxon>Bacillati</taxon>
        <taxon>Bacillota</taxon>
        <taxon>Clostridia</taxon>
        <taxon>Eubacteriales</taxon>
        <taxon>Oscillospiraceae</taxon>
        <taxon>Oscillospiraceae incertae sedis</taxon>
        <taxon>Candidatus Caccousia</taxon>
    </lineage>
</organism>